<geneLocation type="mitochondrion" evidence="2"/>
<sequence>MLLFFFLGLMVILFESLSLLMILVNLELLVVSLFMIMNIKFYENSFVEIITFLVFSVLEALLGLVSLVIKIMVMGNDLVILNDIL</sequence>
<evidence type="ECO:0000313" key="2">
    <source>
        <dbReference type="EMBL" id="QCX29672.1"/>
    </source>
</evidence>
<keyword evidence="1" id="KW-0812">Transmembrane</keyword>
<dbReference type="AlphaFoldDB" id="A0A4Y5QDR2"/>
<gene>
    <name evidence="2" type="primary">ND4L</name>
</gene>
<keyword evidence="1" id="KW-0472">Membrane</keyword>
<organism evidence="2">
    <name type="scientific">Blattisocius keegani</name>
    <dbReference type="NCBI Taxonomy" id="2337216"/>
    <lineage>
        <taxon>Eukaryota</taxon>
        <taxon>Metazoa</taxon>
        <taxon>Ecdysozoa</taxon>
        <taxon>Arthropoda</taxon>
        <taxon>Chelicerata</taxon>
        <taxon>Arachnida</taxon>
        <taxon>Acari</taxon>
        <taxon>Parasitiformes</taxon>
        <taxon>Mesostigmata</taxon>
        <taxon>Gamasina</taxon>
        <taxon>Phytoseioidea</taxon>
        <taxon>Blattisociidae</taxon>
        <taxon>Blattisocius</taxon>
    </lineage>
</organism>
<keyword evidence="1" id="KW-1133">Transmembrane helix</keyword>
<protein>
    <submittedName>
        <fullName evidence="2">NADH dehydrogenase subunit 4L</fullName>
    </submittedName>
</protein>
<feature type="transmembrane region" description="Helical" evidence="1">
    <location>
        <begin position="49"/>
        <end position="73"/>
    </location>
</feature>
<accession>A0A4Y5QDR2</accession>
<dbReference type="EMBL" id="MH120211">
    <property type="protein sequence ID" value="QCX29672.1"/>
    <property type="molecule type" value="Genomic_DNA"/>
</dbReference>
<name>A0A4Y5QDR2_9ACAR</name>
<evidence type="ECO:0000256" key="1">
    <source>
        <dbReference type="SAM" id="Phobius"/>
    </source>
</evidence>
<dbReference type="Gene3D" id="1.10.287.3510">
    <property type="match status" value="1"/>
</dbReference>
<keyword evidence="2" id="KW-0496">Mitochondrion</keyword>
<feature type="transmembrane region" description="Helical" evidence="1">
    <location>
        <begin position="6"/>
        <end position="37"/>
    </location>
</feature>
<reference evidence="2" key="1">
    <citation type="journal article" date="2019" name="Int. J. Acarology">
        <title>The complete mitochondrial genome of Blattisocius keegani Fox (Acari: Mesostigmata) and the related phylogenetic analyses.</title>
        <authorList>
            <person name="Wu L."/>
            <person name="Cheng S."/>
            <person name="Guo L."/>
            <person name="Mo W."/>
            <person name="Xia B."/>
            <person name="Zou Z."/>
        </authorList>
    </citation>
    <scope>NUCLEOTIDE SEQUENCE</scope>
</reference>
<proteinExistence type="predicted"/>